<dbReference type="OrthoDB" id="9799271at2"/>
<reference evidence="9 10" key="1">
    <citation type="submission" date="2015-11" db="EMBL/GenBank/DDBJ databases">
        <title>Draft genome sequence of Agrobacterium sp. R89-1.</title>
        <authorList>
            <person name="Zahradnik J."/>
            <person name="Kyslikova E."/>
            <person name="Palyzova A."/>
            <person name="Kyslik P."/>
        </authorList>
    </citation>
    <scope>NUCLEOTIDE SEQUENCE [LARGE SCALE GENOMIC DNA]</scope>
    <source>
        <strain evidence="9 10">R89-1</strain>
    </source>
</reference>
<evidence type="ECO:0000256" key="6">
    <source>
        <dbReference type="ARBA" id="ARBA00023136"/>
    </source>
</evidence>
<dbReference type="PROSITE" id="PS50928">
    <property type="entry name" value="ABC_TM1"/>
    <property type="match status" value="1"/>
</dbReference>
<dbReference type="InterPro" id="IPR000515">
    <property type="entry name" value="MetI-like"/>
</dbReference>
<dbReference type="PANTHER" id="PTHR30151:SF19">
    <property type="entry name" value="ABC TRANSPORTER PERMEASE"/>
    <property type="match status" value="1"/>
</dbReference>
<dbReference type="Pfam" id="PF00528">
    <property type="entry name" value="BPD_transp_1"/>
    <property type="match status" value="1"/>
</dbReference>
<dbReference type="InterPro" id="IPR035906">
    <property type="entry name" value="MetI-like_sf"/>
</dbReference>
<keyword evidence="3" id="KW-1003">Cell membrane</keyword>
<evidence type="ECO:0000256" key="2">
    <source>
        <dbReference type="ARBA" id="ARBA00022448"/>
    </source>
</evidence>
<sequence length="282" mass="30410">MTDVVRNEFSLNATDERNAAREIERRERRETVLVRIVQLLIAVLLFGAWEWGARTGSISTFLFGSPSQVLKLAMARIENGSLLYGAYVTGLETIIGFLLGSVIGTAIGLGLWYSRFVARVMGVYILALGSVPVLALGPLIIIWFGVGIESKIILATVSCVIVALLQAYEGAQQVDKDLIKLLRSFGATKIQIFTKVVIPSSYGWVVAAAKLNVGFALIGAVIGEYISSEAGLGNIILIAGANYNIPLVLLGIFSLMILAFVLSMAVGVLERFLLKWKSAGSR</sequence>
<dbReference type="AlphaFoldDB" id="A0A135NYC4"/>
<dbReference type="RefSeq" id="WP_067650206.1">
    <property type="nucleotide sequence ID" value="NZ_KQ961030.1"/>
</dbReference>
<dbReference type="Proteomes" id="UP000070498">
    <property type="component" value="Unassembled WGS sequence"/>
</dbReference>
<feature type="transmembrane region" description="Helical" evidence="7">
    <location>
        <begin position="152"/>
        <end position="171"/>
    </location>
</feature>
<dbReference type="GO" id="GO:0055085">
    <property type="term" value="P:transmembrane transport"/>
    <property type="evidence" value="ECO:0007669"/>
    <property type="project" value="InterPro"/>
</dbReference>
<evidence type="ECO:0000256" key="4">
    <source>
        <dbReference type="ARBA" id="ARBA00022692"/>
    </source>
</evidence>
<dbReference type="GO" id="GO:0005886">
    <property type="term" value="C:plasma membrane"/>
    <property type="evidence" value="ECO:0007669"/>
    <property type="project" value="UniProtKB-SubCell"/>
</dbReference>
<gene>
    <name evidence="9" type="ORF">ATO67_14120</name>
</gene>
<evidence type="ECO:0000256" key="3">
    <source>
        <dbReference type="ARBA" id="ARBA00022475"/>
    </source>
</evidence>
<dbReference type="STRING" id="2052828.ATO67_14120"/>
<comment type="subcellular location">
    <subcellularLocation>
        <location evidence="1 7">Cell membrane</location>
        <topology evidence="1 7">Multi-pass membrane protein</topology>
    </subcellularLocation>
</comment>
<dbReference type="CDD" id="cd06261">
    <property type="entry name" value="TM_PBP2"/>
    <property type="match status" value="1"/>
</dbReference>
<feature type="transmembrane region" description="Helical" evidence="7">
    <location>
        <begin position="125"/>
        <end position="146"/>
    </location>
</feature>
<evidence type="ECO:0000259" key="8">
    <source>
        <dbReference type="PROSITE" id="PS50928"/>
    </source>
</evidence>
<organism evidence="9 10">
    <name type="scientific">Agrobacterium bohemicum</name>
    <dbReference type="NCBI Taxonomy" id="2052828"/>
    <lineage>
        <taxon>Bacteria</taxon>
        <taxon>Pseudomonadati</taxon>
        <taxon>Pseudomonadota</taxon>
        <taxon>Alphaproteobacteria</taxon>
        <taxon>Hyphomicrobiales</taxon>
        <taxon>Rhizobiaceae</taxon>
        <taxon>Rhizobium/Agrobacterium group</taxon>
        <taxon>Agrobacterium</taxon>
    </lineage>
</organism>
<dbReference type="Gene3D" id="1.10.3720.10">
    <property type="entry name" value="MetI-like"/>
    <property type="match status" value="1"/>
</dbReference>
<evidence type="ECO:0000313" key="10">
    <source>
        <dbReference type="Proteomes" id="UP000070498"/>
    </source>
</evidence>
<feature type="domain" description="ABC transmembrane type-1" evidence="8">
    <location>
        <begin position="82"/>
        <end position="266"/>
    </location>
</feature>
<comment type="caution">
    <text evidence="9">The sequence shown here is derived from an EMBL/GenBank/DDBJ whole genome shotgun (WGS) entry which is preliminary data.</text>
</comment>
<keyword evidence="5 7" id="KW-1133">Transmembrane helix</keyword>
<evidence type="ECO:0000256" key="7">
    <source>
        <dbReference type="RuleBase" id="RU363032"/>
    </source>
</evidence>
<keyword evidence="4 7" id="KW-0812">Transmembrane</keyword>
<feature type="transmembrane region" description="Helical" evidence="7">
    <location>
        <begin position="32"/>
        <end position="49"/>
    </location>
</feature>
<accession>A0A135NYC4</accession>
<evidence type="ECO:0000313" key="9">
    <source>
        <dbReference type="EMBL" id="KXG84136.1"/>
    </source>
</evidence>
<feature type="transmembrane region" description="Helical" evidence="7">
    <location>
        <begin position="192"/>
        <end position="223"/>
    </location>
</feature>
<comment type="similarity">
    <text evidence="7">Belongs to the binding-protein-dependent transport system permease family.</text>
</comment>
<feature type="transmembrane region" description="Helical" evidence="7">
    <location>
        <begin position="243"/>
        <end position="269"/>
    </location>
</feature>
<name>A0A135NYC4_9HYPH</name>
<keyword evidence="10" id="KW-1185">Reference proteome</keyword>
<keyword evidence="2 7" id="KW-0813">Transport</keyword>
<dbReference type="EMBL" id="LNUW01000038">
    <property type="protein sequence ID" value="KXG84136.1"/>
    <property type="molecule type" value="Genomic_DNA"/>
</dbReference>
<dbReference type="SUPFAM" id="SSF161098">
    <property type="entry name" value="MetI-like"/>
    <property type="match status" value="1"/>
</dbReference>
<keyword evidence="6 7" id="KW-0472">Membrane</keyword>
<protein>
    <recommendedName>
        <fullName evidence="8">ABC transmembrane type-1 domain-containing protein</fullName>
    </recommendedName>
</protein>
<proteinExistence type="inferred from homology"/>
<evidence type="ECO:0000256" key="1">
    <source>
        <dbReference type="ARBA" id="ARBA00004651"/>
    </source>
</evidence>
<evidence type="ECO:0000256" key="5">
    <source>
        <dbReference type="ARBA" id="ARBA00022989"/>
    </source>
</evidence>
<feature type="transmembrane region" description="Helical" evidence="7">
    <location>
        <begin position="94"/>
        <end position="113"/>
    </location>
</feature>
<dbReference type="PANTHER" id="PTHR30151">
    <property type="entry name" value="ALKANE SULFONATE ABC TRANSPORTER-RELATED, MEMBRANE SUBUNIT"/>
    <property type="match status" value="1"/>
</dbReference>